<feature type="region of interest" description="Disordered" evidence="1">
    <location>
        <begin position="761"/>
        <end position="809"/>
    </location>
</feature>
<dbReference type="PROSITE" id="PS51072">
    <property type="entry name" value="MHD"/>
    <property type="match status" value="1"/>
</dbReference>
<keyword evidence="4" id="KW-1185">Reference proteome</keyword>
<dbReference type="PANTHER" id="PTHR37769:SF1">
    <property type="entry name" value="OS08G0243900 PROTEIN"/>
    <property type="match status" value="1"/>
</dbReference>
<name>A0A1Y1IT67_KLENI</name>
<evidence type="ECO:0000313" key="3">
    <source>
        <dbReference type="EMBL" id="GAQ91847.1"/>
    </source>
</evidence>
<evidence type="ECO:0000259" key="2">
    <source>
        <dbReference type="PROSITE" id="PS51072"/>
    </source>
</evidence>
<feature type="region of interest" description="Disordered" evidence="1">
    <location>
        <begin position="710"/>
        <end position="744"/>
    </location>
</feature>
<dbReference type="OrthoDB" id="20621at2759"/>
<evidence type="ECO:0000313" key="4">
    <source>
        <dbReference type="Proteomes" id="UP000054558"/>
    </source>
</evidence>
<gene>
    <name evidence="3" type="ORF">KFL_008680010</name>
</gene>
<dbReference type="EMBL" id="DF237817">
    <property type="protein sequence ID" value="GAQ91847.1"/>
    <property type="molecule type" value="Genomic_DNA"/>
</dbReference>
<reference evidence="3 4" key="1">
    <citation type="journal article" date="2014" name="Nat. Commun.">
        <title>Klebsormidium flaccidum genome reveals primary factors for plant terrestrial adaptation.</title>
        <authorList>
            <person name="Hori K."/>
            <person name="Maruyama F."/>
            <person name="Fujisawa T."/>
            <person name="Togashi T."/>
            <person name="Yamamoto N."/>
            <person name="Seo M."/>
            <person name="Sato S."/>
            <person name="Yamada T."/>
            <person name="Mori H."/>
            <person name="Tajima N."/>
            <person name="Moriyama T."/>
            <person name="Ikeuchi M."/>
            <person name="Watanabe M."/>
            <person name="Wada H."/>
            <person name="Kobayashi K."/>
            <person name="Saito M."/>
            <person name="Masuda T."/>
            <person name="Sasaki-Sekimoto Y."/>
            <person name="Mashiguchi K."/>
            <person name="Awai K."/>
            <person name="Shimojima M."/>
            <person name="Masuda S."/>
            <person name="Iwai M."/>
            <person name="Nobusawa T."/>
            <person name="Narise T."/>
            <person name="Kondo S."/>
            <person name="Saito H."/>
            <person name="Sato R."/>
            <person name="Murakawa M."/>
            <person name="Ihara Y."/>
            <person name="Oshima-Yamada Y."/>
            <person name="Ohtaka K."/>
            <person name="Satoh M."/>
            <person name="Sonobe K."/>
            <person name="Ishii M."/>
            <person name="Ohtani R."/>
            <person name="Kanamori-Sato M."/>
            <person name="Honoki R."/>
            <person name="Miyazaki D."/>
            <person name="Mochizuki H."/>
            <person name="Umetsu J."/>
            <person name="Higashi K."/>
            <person name="Shibata D."/>
            <person name="Kamiya Y."/>
            <person name="Sato N."/>
            <person name="Nakamura Y."/>
            <person name="Tabata S."/>
            <person name="Ida S."/>
            <person name="Kurokawa K."/>
            <person name="Ohta H."/>
        </authorList>
    </citation>
    <scope>NUCLEOTIDE SEQUENCE [LARGE SCALE GENOMIC DNA]</scope>
    <source>
        <strain evidence="3 4">NIES-2285</strain>
    </source>
</reference>
<accession>A0A1Y1IT67</accession>
<dbReference type="Pfam" id="PF10291">
    <property type="entry name" value="muHD"/>
    <property type="match status" value="1"/>
</dbReference>
<feature type="compositionally biased region" description="Basic and acidic residues" evidence="1">
    <location>
        <begin position="764"/>
        <end position="775"/>
    </location>
</feature>
<dbReference type="Proteomes" id="UP000054558">
    <property type="component" value="Unassembled WGS sequence"/>
</dbReference>
<dbReference type="STRING" id="105231.A0A1Y1IT67"/>
<dbReference type="PANTHER" id="PTHR37769">
    <property type="entry name" value="OS08G0243900 PROTEIN"/>
    <property type="match status" value="1"/>
</dbReference>
<dbReference type="OMA" id="QPTNGPD"/>
<evidence type="ECO:0000256" key="1">
    <source>
        <dbReference type="SAM" id="MobiDB-lite"/>
    </source>
</evidence>
<feature type="domain" description="MHD" evidence="2">
    <location>
        <begin position="417"/>
        <end position="662"/>
    </location>
</feature>
<feature type="compositionally biased region" description="Polar residues" evidence="1">
    <location>
        <begin position="718"/>
        <end position="730"/>
    </location>
</feature>
<sequence>MACLALSIQPLRGPDILLQTREWFPPARAAAASYSFQATREAFDTAASSANTDIVGDDALTASSGQVVVGEDSKFRVVYRLVNSVYVLGISSADQDDCSNNVFDCTSTVNQAVSILVAACRGVDVTAEKVNRKYAEVYLALDAILHGASSTQLSNLMSALGNAGTAAAAIVAAGGNATTDAGAASLAEVQARGADTWGTARQGPLERVSTAQVLAHTSFELPEALLQAGDAVMEAQGVAPRKDDAPAAAPGPEAAPEEPRDPFALPAAKGDDFSAGFTRAVGSTDSVAALAELSAGLATLDGGEGGPGFGAEDAAGFQDFEAGEDAFGGDQLVAGFGEEAFGGGFDGLALEESAAPGPDAAASGDALALALAASTGPAIGGEWTAAEVRQKGPATENGTVAGLPAGAAGSSGSGAATRAAVLWVAEAVHAEFHGAALRRAGLQGELRLQAPPRKMAATSEEALQLAFRLDGAAGVKTVAVNKQTTTRVGPGVFHATIPPALGAGPPSPLVLAKYRLTAAATPLPMRLHLAVRRRPGGRVAVLLQYVANPALLAPLPNVLFLLSLPFSPEALHFSPRGVWVKKERQLRWTVPAVVPGAPPGRLRVALTGVAPQQSLAALNARVVAVSPGYLLSAMFLRPATEGGAPPFVAGEHTWSTGVYLAYPAEKATSVLGDEFSALASGAQETAPPEEALQNESMETGVPLAVPVEEEDGSMQEGAGQNSDFFQQPGTAASDGYDHVESASPAESQKVLRFDSFGFDALGDEPARRPLDELNRQKSSAFDSPKQSAAGISDTGRSAQPFSSQSLNFF</sequence>
<feature type="compositionally biased region" description="Polar residues" evidence="1">
    <location>
        <begin position="776"/>
        <end position="786"/>
    </location>
</feature>
<dbReference type="AlphaFoldDB" id="A0A1Y1IT67"/>
<proteinExistence type="predicted"/>
<protein>
    <recommendedName>
        <fullName evidence="2">MHD domain-containing protein</fullName>
    </recommendedName>
</protein>
<feature type="compositionally biased region" description="Polar residues" evidence="1">
    <location>
        <begin position="794"/>
        <end position="809"/>
    </location>
</feature>
<dbReference type="InterPro" id="IPR028565">
    <property type="entry name" value="MHD"/>
</dbReference>
<dbReference type="InterPro" id="IPR018808">
    <property type="entry name" value="Muniscin_C"/>
</dbReference>
<organism evidence="3 4">
    <name type="scientific">Klebsormidium nitens</name>
    <name type="common">Green alga</name>
    <name type="synonym">Ulothrix nitens</name>
    <dbReference type="NCBI Taxonomy" id="105231"/>
    <lineage>
        <taxon>Eukaryota</taxon>
        <taxon>Viridiplantae</taxon>
        <taxon>Streptophyta</taxon>
        <taxon>Klebsormidiophyceae</taxon>
        <taxon>Klebsormidiales</taxon>
        <taxon>Klebsormidiaceae</taxon>
        <taxon>Klebsormidium</taxon>
    </lineage>
</organism>
<feature type="region of interest" description="Disordered" evidence="1">
    <location>
        <begin position="238"/>
        <end position="269"/>
    </location>
</feature>